<dbReference type="Proteomes" id="UP000856143">
    <property type="component" value="Unassembled WGS sequence"/>
</dbReference>
<evidence type="ECO:0000259" key="1">
    <source>
        <dbReference type="Pfam" id="PF04865"/>
    </source>
</evidence>
<protein>
    <recommendedName>
        <fullName evidence="1">Baseplate protein J-like barrel domain-containing protein</fullName>
    </recommendedName>
</protein>
<dbReference type="InterPro" id="IPR006949">
    <property type="entry name" value="Barrel_Baseplate_J-like"/>
</dbReference>
<name>A0AAN5LCG7_KLEOX</name>
<evidence type="ECO:0000313" key="2">
    <source>
        <dbReference type="EMBL" id="HAT1683847.1"/>
    </source>
</evidence>
<accession>A0AAN5LCG7</accession>
<dbReference type="AlphaFoldDB" id="A0AAN5LCG7"/>
<reference evidence="2" key="2">
    <citation type="submission" date="2020-11" db="EMBL/GenBank/DDBJ databases">
        <authorList>
            <consortium name="NCBI Pathogen Detection Project"/>
        </authorList>
    </citation>
    <scope>NUCLEOTIDE SEQUENCE</scope>
    <source>
        <strain evidence="2">R404</strain>
    </source>
</reference>
<dbReference type="PANTHER" id="PTHR37829">
    <property type="entry name" value="PHAGE-LIKE ELEMENT PBSX PROTEIN XKDT"/>
    <property type="match status" value="1"/>
</dbReference>
<reference evidence="2" key="1">
    <citation type="journal article" date="2018" name="Genome Biol.">
        <title>SKESA: strategic k-mer extension for scrupulous assemblies.</title>
        <authorList>
            <person name="Souvorov A."/>
            <person name="Agarwala R."/>
            <person name="Lipman D.J."/>
        </authorList>
    </citation>
    <scope>NUCLEOTIDE SEQUENCE</scope>
    <source>
        <strain evidence="2">R404</strain>
    </source>
</reference>
<sequence>MQTDVDFKKVLRDSGMPVDEDAAAAALKEAADAEGMITNTSDMSPFWRLIRLMVLTPYLWLVDTLVNSVLRNLFLLTAVGPFVDVFAAALRLTRKEATAATGQIRFTKTSSDATVTVAAGTLIQTERINGVVYGVTTREQTIIPAGTASMLIAVQATGTGSAFNLAPGYYQILPRAIDGIASVRNEDDWLTAPGADRESDDELKDRCRNQFNLAGDYHTDAVYRSLIAQQAGLSIDRVFFQHDAPRGPGTANAYLLLDTGVISQPYLDRVNHFITDEGHHGHGDDMRCLALPETQHDLTVTLYVAGLANVDTDTLTALKAGAENLIRCAFRENGNYDVTRTWPYSRFSFSQLGRELHEQFPRVESVTFSLQDILSDLDIPRLNTLTVEVNNA</sequence>
<gene>
    <name evidence="2" type="ORF">I8Y21_004604</name>
</gene>
<proteinExistence type="predicted"/>
<dbReference type="InterPro" id="IPR052399">
    <property type="entry name" value="Phage_Baseplate_Assmbl_Protein"/>
</dbReference>
<dbReference type="EMBL" id="DACSEO010000075">
    <property type="protein sequence ID" value="HAT1683847.1"/>
    <property type="molecule type" value="Genomic_DNA"/>
</dbReference>
<comment type="caution">
    <text evidence="2">The sequence shown here is derived from an EMBL/GenBank/DDBJ whole genome shotgun (WGS) entry which is preliminary data.</text>
</comment>
<organism evidence="2 3">
    <name type="scientific">Klebsiella oxytoca</name>
    <dbReference type="NCBI Taxonomy" id="571"/>
    <lineage>
        <taxon>Bacteria</taxon>
        <taxon>Pseudomonadati</taxon>
        <taxon>Pseudomonadota</taxon>
        <taxon>Gammaproteobacteria</taxon>
        <taxon>Enterobacterales</taxon>
        <taxon>Enterobacteriaceae</taxon>
        <taxon>Klebsiella/Raoultella group</taxon>
        <taxon>Klebsiella</taxon>
    </lineage>
</organism>
<evidence type="ECO:0000313" key="3">
    <source>
        <dbReference type="Proteomes" id="UP000856143"/>
    </source>
</evidence>
<feature type="domain" description="Baseplate protein J-like barrel" evidence="1">
    <location>
        <begin position="104"/>
        <end position="191"/>
    </location>
</feature>
<dbReference type="Pfam" id="PF04865">
    <property type="entry name" value="Baseplate_J"/>
    <property type="match status" value="1"/>
</dbReference>
<dbReference type="PANTHER" id="PTHR37829:SF3">
    <property type="entry name" value="PROTEIN JAYE-RELATED"/>
    <property type="match status" value="1"/>
</dbReference>